<feature type="non-terminal residue" evidence="2">
    <location>
        <position position="1"/>
    </location>
</feature>
<feature type="region of interest" description="Disordered" evidence="1">
    <location>
        <begin position="79"/>
        <end position="178"/>
    </location>
</feature>
<name>A0A430KYM9_9HYPO</name>
<dbReference type="EMBL" id="MIKF01000788">
    <property type="protein sequence ID" value="RTE68566.1"/>
    <property type="molecule type" value="Genomic_DNA"/>
</dbReference>
<evidence type="ECO:0000256" key="1">
    <source>
        <dbReference type="SAM" id="MobiDB-lite"/>
    </source>
</evidence>
<comment type="caution">
    <text evidence="2">The sequence shown here is derived from an EMBL/GenBank/DDBJ whole genome shotgun (WGS) entry which is preliminary data.</text>
</comment>
<feature type="compositionally biased region" description="Low complexity" evidence="1">
    <location>
        <begin position="120"/>
        <end position="144"/>
    </location>
</feature>
<feature type="compositionally biased region" description="Basic residues" evidence="1">
    <location>
        <begin position="162"/>
        <end position="176"/>
    </location>
</feature>
<accession>A0A430KYM9</accession>
<organism evidence="2 3">
    <name type="scientific">Fusarium euwallaceae</name>
    <dbReference type="NCBI Taxonomy" id="1147111"/>
    <lineage>
        <taxon>Eukaryota</taxon>
        <taxon>Fungi</taxon>
        <taxon>Dikarya</taxon>
        <taxon>Ascomycota</taxon>
        <taxon>Pezizomycotina</taxon>
        <taxon>Sordariomycetes</taxon>
        <taxon>Hypocreomycetidae</taxon>
        <taxon>Hypocreales</taxon>
        <taxon>Nectriaceae</taxon>
        <taxon>Fusarium</taxon>
        <taxon>Fusarium solani species complex</taxon>
    </lineage>
</organism>
<feature type="compositionally biased region" description="Polar residues" evidence="1">
    <location>
        <begin position="93"/>
        <end position="114"/>
    </location>
</feature>
<sequence>WGNSRRQRGASAWVHGPLASGVTEVWGRRKRLQGAYYMRTKKERIDLLSVKSEDGCIGGYESHAGLIREFAKASIPVGEFLGPEDFDKERSGTPETTSQLDELTSCVSPPSQTPGLHGASSTDLSDTPSSSNTSTTASSLSTAPPQQSSIDVDWSTKEPPRKTFRSRPPLKSHRALQSRPVSTQLRLALMSFLDSCLA</sequence>
<proteinExistence type="predicted"/>
<dbReference type="Proteomes" id="UP000287124">
    <property type="component" value="Unassembled WGS sequence"/>
</dbReference>
<evidence type="ECO:0000313" key="3">
    <source>
        <dbReference type="Proteomes" id="UP000287124"/>
    </source>
</evidence>
<dbReference type="AlphaFoldDB" id="A0A430KYM9"/>
<keyword evidence="3" id="KW-1185">Reference proteome</keyword>
<reference evidence="2 3" key="1">
    <citation type="submission" date="2017-06" db="EMBL/GenBank/DDBJ databases">
        <title>Comparative genomic analysis of Ambrosia Fusariam Clade fungi.</title>
        <authorList>
            <person name="Stajich J.E."/>
            <person name="Carrillo J."/>
            <person name="Kijimoto T."/>
            <person name="Eskalen A."/>
            <person name="O'Donnell K."/>
            <person name="Kasson M."/>
        </authorList>
    </citation>
    <scope>NUCLEOTIDE SEQUENCE [LARGE SCALE GENOMIC DNA]</scope>
    <source>
        <strain evidence="2 3">UCR1854</strain>
    </source>
</reference>
<gene>
    <name evidence="2" type="ORF">BHE90_017053</name>
</gene>
<evidence type="ECO:0000313" key="2">
    <source>
        <dbReference type="EMBL" id="RTE68566.1"/>
    </source>
</evidence>
<protein>
    <submittedName>
        <fullName evidence="2">Uncharacterized protein</fullName>
    </submittedName>
</protein>